<dbReference type="CDD" id="cd03010">
    <property type="entry name" value="TlpA_like_DsbE"/>
    <property type="match status" value="1"/>
</dbReference>
<dbReference type="GO" id="GO:0030288">
    <property type="term" value="C:outer membrane-bounded periplasmic space"/>
    <property type="evidence" value="ECO:0007669"/>
    <property type="project" value="InterPro"/>
</dbReference>
<keyword evidence="9" id="KW-1185">Reference proteome</keyword>
<keyword evidence="6" id="KW-0732">Signal</keyword>
<proteinExistence type="inferred from homology"/>
<evidence type="ECO:0000256" key="1">
    <source>
        <dbReference type="ARBA" id="ARBA00004196"/>
    </source>
</evidence>
<keyword evidence="3" id="KW-0201">Cytochrome c-type biogenesis</keyword>
<dbReference type="EMBL" id="JACORT010000005">
    <property type="protein sequence ID" value="MBC5784107.1"/>
    <property type="molecule type" value="Genomic_DNA"/>
</dbReference>
<feature type="signal peptide" evidence="6">
    <location>
        <begin position="1"/>
        <end position="18"/>
    </location>
</feature>
<dbReference type="NCBIfam" id="TIGR00385">
    <property type="entry name" value="dsbE"/>
    <property type="match status" value="1"/>
</dbReference>
<keyword evidence="4" id="KW-1015">Disulfide bond</keyword>
<evidence type="ECO:0000313" key="8">
    <source>
        <dbReference type="EMBL" id="MBC5784107.1"/>
    </source>
</evidence>
<comment type="similarity">
    <text evidence="2">Belongs to the thioredoxin family. DsbE subfamily.</text>
</comment>
<feature type="chain" id="PRO_5037341097" evidence="6">
    <location>
        <begin position="19"/>
        <end position="172"/>
    </location>
</feature>
<dbReference type="RefSeq" id="WP_187076840.1">
    <property type="nucleotide sequence ID" value="NZ_JACORT010000005.1"/>
</dbReference>
<accession>A0A923SFM5</accession>
<gene>
    <name evidence="8" type="ORF">H8N03_14235</name>
</gene>
<evidence type="ECO:0000256" key="3">
    <source>
        <dbReference type="ARBA" id="ARBA00022748"/>
    </source>
</evidence>
<dbReference type="GO" id="GO:0015036">
    <property type="term" value="F:disulfide oxidoreductase activity"/>
    <property type="evidence" value="ECO:0007669"/>
    <property type="project" value="InterPro"/>
</dbReference>
<comment type="subcellular location">
    <subcellularLocation>
        <location evidence="1">Cell envelope</location>
    </subcellularLocation>
</comment>
<dbReference type="InterPro" id="IPR050553">
    <property type="entry name" value="Thioredoxin_ResA/DsbE_sf"/>
</dbReference>
<dbReference type="Pfam" id="PF08534">
    <property type="entry name" value="Redoxin"/>
    <property type="match status" value="1"/>
</dbReference>
<evidence type="ECO:0000313" key="9">
    <source>
        <dbReference type="Proteomes" id="UP000608513"/>
    </source>
</evidence>
<dbReference type="InterPro" id="IPR013740">
    <property type="entry name" value="Redoxin"/>
</dbReference>
<evidence type="ECO:0000259" key="7">
    <source>
        <dbReference type="PROSITE" id="PS51352"/>
    </source>
</evidence>
<dbReference type="Proteomes" id="UP000608513">
    <property type="component" value="Unassembled WGS sequence"/>
</dbReference>
<dbReference type="InterPro" id="IPR036249">
    <property type="entry name" value="Thioredoxin-like_sf"/>
</dbReference>
<evidence type="ECO:0000256" key="5">
    <source>
        <dbReference type="ARBA" id="ARBA00023284"/>
    </source>
</evidence>
<evidence type="ECO:0000256" key="6">
    <source>
        <dbReference type="SAM" id="SignalP"/>
    </source>
</evidence>
<dbReference type="PROSITE" id="PS51352">
    <property type="entry name" value="THIOREDOXIN_2"/>
    <property type="match status" value="1"/>
</dbReference>
<evidence type="ECO:0000256" key="2">
    <source>
        <dbReference type="ARBA" id="ARBA00007758"/>
    </source>
</evidence>
<dbReference type="GO" id="GO:0017004">
    <property type="term" value="P:cytochrome complex assembly"/>
    <property type="evidence" value="ECO:0007669"/>
    <property type="project" value="UniProtKB-KW"/>
</dbReference>
<dbReference type="Gene3D" id="3.40.30.10">
    <property type="entry name" value="Glutaredoxin"/>
    <property type="match status" value="1"/>
</dbReference>
<organism evidence="8 9">
    <name type="scientific">Ramlibacter cellulosilyticus</name>
    <dbReference type="NCBI Taxonomy" id="2764187"/>
    <lineage>
        <taxon>Bacteria</taxon>
        <taxon>Pseudomonadati</taxon>
        <taxon>Pseudomonadota</taxon>
        <taxon>Betaproteobacteria</taxon>
        <taxon>Burkholderiales</taxon>
        <taxon>Comamonadaceae</taxon>
        <taxon>Ramlibacter</taxon>
    </lineage>
</organism>
<keyword evidence="5" id="KW-0676">Redox-active center</keyword>
<reference evidence="8" key="1">
    <citation type="submission" date="2020-08" db="EMBL/GenBank/DDBJ databases">
        <title>Ramlibacter sp. USB13 16S ribosomal RNA gene genome sequencing and assembly.</title>
        <authorList>
            <person name="Kang M."/>
        </authorList>
    </citation>
    <scope>NUCLEOTIDE SEQUENCE</scope>
    <source>
        <strain evidence="8">USB13</strain>
    </source>
</reference>
<dbReference type="InterPro" id="IPR013766">
    <property type="entry name" value="Thioredoxin_domain"/>
</dbReference>
<sequence length="172" mass="18946">MKRLLPLLLLGALMALLAAGLRQQPQVLPSALAGKPLPPLDAPLLHDGGQRFDASAMKGQVWLLNVWATWCTGCREEHDTLLAMAKQGLLLHGVNYKDDPQRAATYLRTSGNPFRSSLVDADGRLGIDLGVYGVPETFVIDREGRVRMRHAGPLTPELVRDKLQPLLQELRQ</sequence>
<dbReference type="AlphaFoldDB" id="A0A923SFM5"/>
<protein>
    <submittedName>
        <fullName evidence="8">DsbE family thiol:disulfide interchange protein</fullName>
    </submittedName>
</protein>
<dbReference type="InterPro" id="IPR004799">
    <property type="entry name" value="Periplasmic_diS_OxRdtase_DsbE"/>
</dbReference>
<feature type="domain" description="Thioredoxin" evidence="7">
    <location>
        <begin position="31"/>
        <end position="168"/>
    </location>
</feature>
<name>A0A923SFM5_9BURK</name>
<dbReference type="PANTHER" id="PTHR42852:SF6">
    <property type="entry name" value="THIOL:DISULFIDE INTERCHANGE PROTEIN DSBE"/>
    <property type="match status" value="1"/>
</dbReference>
<comment type="caution">
    <text evidence="8">The sequence shown here is derived from an EMBL/GenBank/DDBJ whole genome shotgun (WGS) entry which is preliminary data.</text>
</comment>
<dbReference type="PANTHER" id="PTHR42852">
    <property type="entry name" value="THIOL:DISULFIDE INTERCHANGE PROTEIN DSBE"/>
    <property type="match status" value="1"/>
</dbReference>
<dbReference type="SUPFAM" id="SSF52833">
    <property type="entry name" value="Thioredoxin-like"/>
    <property type="match status" value="1"/>
</dbReference>
<evidence type="ECO:0000256" key="4">
    <source>
        <dbReference type="ARBA" id="ARBA00023157"/>
    </source>
</evidence>